<dbReference type="GO" id="GO:0071786">
    <property type="term" value="P:endoplasmic reticulum tubular network organization"/>
    <property type="evidence" value="ECO:0007669"/>
    <property type="project" value="TreeGrafter"/>
</dbReference>
<organism evidence="8 9">
    <name type="scientific">Mortierella isabellina</name>
    <name type="common">Filamentous fungus</name>
    <name type="synonym">Umbelopsis isabellina</name>
    <dbReference type="NCBI Taxonomy" id="91625"/>
    <lineage>
        <taxon>Eukaryota</taxon>
        <taxon>Fungi</taxon>
        <taxon>Fungi incertae sedis</taxon>
        <taxon>Mucoromycota</taxon>
        <taxon>Mucoromycotina</taxon>
        <taxon>Umbelopsidomycetes</taxon>
        <taxon>Umbelopsidales</taxon>
        <taxon>Umbelopsidaceae</taxon>
        <taxon>Umbelopsis</taxon>
    </lineage>
</organism>
<feature type="region of interest" description="Disordered" evidence="6">
    <location>
        <begin position="1"/>
        <end position="31"/>
    </location>
</feature>
<keyword evidence="5 7" id="KW-0472">Membrane</keyword>
<feature type="transmembrane region" description="Helical" evidence="7">
    <location>
        <begin position="42"/>
        <end position="63"/>
    </location>
</feature>
<feature type="transmembrane region" description="Helical" evidence="7">
    <location>
        <begin position="110"/>
        <end position="127"/>
    </location>
</feature>
<keyword evidence="4 7" id="KW-1133">Transmembrane helix</keyword>
<comment type="caution">
    <text evidence="8">The sequence shown here is derived from an EMBL/GenBank/DDBJ whole genome shotgun (WGS) entry which is preliminary data.</text>
</comment>
<dbReference type="GO" id="GO:0005783">
    <property type="term" value="C:endoplasmic reticulum"/>
    <property type="evidence" value="ECO:0007669"/>
    <property type="project" value="TreeGrafter"/>
</dbReference>
<dbReference type="PANTHER" id="PTHR12703:SF4">
    <property type="entry name" value="TRANSMEMBRANE PROTEIN 33"/>
    <property type="match status" value="1"/>
</dbReference>
<evidence type="ECO:0000313" key="8">
    <source>
        <dbReference type="EMBL" id="KAG2176440.1"/>
    </source>
</evidence>
<reference evidence="8" key="1">
    <citation type="submission" date="2020-12" db="EMBL/GenBank/DDBJ databases">
        <title>Metabolic potential, ecology and presence of endohyphal bacteria is reflected in genomic diversity of Mucoromycotina.</title>
        <authorList>
            <person name="Muszewska A."/>
            <person name="Okrasinska A."/>
            <person name="Steczkiewicz K."/>
            <person name="Drgas O."/>
            <person name="Orlowska M."/>
            <person name="Perlinska-Lenart U."/>
            <person name="Aleksandrzak-Piekarczyk T."/>
            <person name="Szatraj K."/>
            <person name="Zielenkiewicz U."/>
            <person name="Pilsyk S."/>
            <person name="Malc E."/>
            <person name="Mieczkowski P."/>
            <person name="Kruszewska J.S."/>
            <person name="Biernat P."/>
            <person name="Pawlowska J."/>
        </authorList>
    </citation>
    <scope>NUCLEOTIDE SEQUENCE</scope>
    <source>
        <strain evidence="8">WA0000067209</strain>
    </source>
</reference>
<name>A0A8H7PMG1_MORIS</name>
<comment type="similarity">
    <text evidence="2">Belongs to the PER33/POM33 family.</text>
</comment>
<dbReference type="EMBL" id="JAEPQZ010000010">
    <property type="protein sequence ID" value="KAG2176440.1"/>
    <property type="molecule type" value="Genomic_DNA"/>
</dbReference>
<dbReference type="Proteomes" id="UP000654370">
    <property type="component" value="Unassembled WGS sequence"/>
</dbReference>
<feature type="transmembrane region" description="Helical" evidence="7">
    <location>
        <begin position="200"/>
        <end position="217"/>
    </location>
</feature>
<evidence type="ECO:0000256" key="2">
    <source>
        <dbReference type="ARBA" id="ARBA00007322"/>
    </source>
</evidence>
<dbReference type="InterPro" id="IPR005344">
    <property type="entry name" value="TMEM33/Pom33"/>
</dbReference>
<dbReference type="AlphaFoldDB" id="A0A8H7PMG1"/>
<accession>A0A8H7PMG1</accession>
<sequence length="276" mass="31547">MSTSKKEQPKPLAKEQPNSQIKNNQAEPQEPSPAVEKALQSVWFGGHATTLVATVMYLVSMALFRTNRLFYVIAYLGIITSYSVIVYRTFGVSVKYFGLPKPHQPYFTRLLIDENATYLFLAIYWIISKPLAITLVPYTIYAVFHMASFAQVNLLHKNPDAQRKIKQNNEKHYDRAMLLAAEVEIFGVMGRLIIGLFMFKTSLFAVFLFAHFLRLRYHMNENSRKVFSGVASKLDNLLLPQKGQKKKVPPAVQKAYNKVKVLMSRYGSTPIERKAM</sequence>
<protein>
    <submittedName>
        <fullName evidence="8">Uncharacterized protein</fullName>
    </submittedName>
</protein>
<evidence type="ECO:0000313" key="9">
    <source>
        <dbReference type="Proteomes" id="UP000654370"/>
    </source>
</evidence>
<comment type="subcellular location">
    <subcellularLocation>
        <location evidence="1">Membrane</location>
        <topology evidence="1">Multi-pass membrane protein</topology>
    </subcellularLocation>
</comment>
<dbReference type="GO" id="GO:0061024">
    <property type="term" value="P:membrane organization"/>
    <property type="evidence" value="ECO:0007669"/>
    <property type="project" value="TreeGrafter"/>
</dbReference>
<proteinExistence type="inferred from homology"/>
<dbReference type="InterPro" id="IPR051645">
    <property type="entry name" value="PER33/POM33_regulator"/>
</dbReference>
<evidence type="ECO:0000256" key="6">
    <source>
        <dbReference type="SAM" id="MobiDB-lite"/>
    </source>
</evidence>
<keyword evidence="3 7" id="KW-0812">Transmembrane</keyword>
<dbReference type="Pfam" id="PF03661">
    <property type="entry name" value="TMEM33_Pom33"/>
    <property type="match status" value="1"/>
</dbReference>
<evidence type="ECO:0000256" key="1">
    <source>
        <dbReference type="ARBA" id="ARBA00004141"/>
    </source>
</evidence>
<evidence type="ECO:0000256" key="5">
    <source>
        <dbReference type="ARBA" id="ARBA00023136"/>
    </source>
</evidence>
<feature type="compositionally biased region" description="Polar residues" evidence="6">
    <location>
        <begin position="16"/>
        <end position="27"/>
    </location>
</feature>
<evidence type="ECO:0000256" key="3">
    <source>
        <dbReference type="ARBA" id="ARBA00022692"/>
    </source>
</evidence>
<keyword evidence="9" id="KW-1185">Reference proteome</keyword>
<dbReference type="PANTHER" id="PTHR12703">
    <property type="entry name" value="TRANSMEMBRANE PROTEIN 33"/>
    <property type="match status" value="1"/>
</dbReference>
<dbReference type="GO" id="GO:0016020">
    <property type="term" value="C:membrane"/>
    <property type="evidence" value="ECO:0007669"/>
    <property type="project" value="UniProtKB-SubCell"/>
</dbReference>
<dbReference type="OrthoDB" id="5581259at2759"/>
<feature type="transmembrane region" description="Helical" evidence="7">
    <location>
        <begin position="133"/>
        <end position="155"/>
    </location>
</feature>
<feature type="transmembrane region" description="Helical" evidence="7">
    <location>
        <begin position="69"/>
        <end position="90"/>
    </location>
</feature>
<feature type="compositionally biased region" description="Basic and acidic residues" evidence="6">
    <location>
        <begin position="1"/>
        <end position="13"/>
    </location>
</feature>
<evidence type="ECO:0000256" key="4">
    <source>
        <dbReference type="ARBA" id="ARBA00022989"/>
    </source>
</evidence>
<gene>
    <name evidence="8" type="ORF">INT43_005680</name>
</gene>
<evidence type="ECO:0000256" key="7">
    <source>
        <dbReference type="SAM" id="Phobius"/>
    </source>
</evidence>